<dbReference type="EMBL" id="JACCKB010000022">
    <property type="protein sequence ID" value="NYZ67216.1"/>
    <property type="molecule type" value="Genomic_DNA"/>
</dbReference>
<protein>
    <submittedName>
        <fullName evidence="2">Cupin-like domain-containing protein</fullName>
    </submittedName>
</protein>
<dbReference type="InterPro" id="IPR041667">
    <property type="entry name" value="Cupin_8"/>
</dbReference>
<proteinExistence type="predicted"/>
<dbReference type="PANTHER" id="PTHR12461:SF83">
    <property type="entry name" value="JMJC DOMAIN-CONTAINING PROTEIN"/>
    <property type="match status" value="1"/>
</dbReference>
<dbReference type="PROSITE" id="PS51184">
    <property type="entry name" value="JMJC"/>
    <property type="match status" value="1"/>
</dbReference>
<evidence type="ECO:0000313" key="3">
    <source>
        <dbReference type="Proteomes" id="UP000569732"/>
    </source>
</evidence>
<accession>A0A853IHZ5</accession>
<dbReference type="Pfam" id="PF13621">
    <property type="entry name" value="Cupin_8"/>
    <property type="match status" value="1"/>
</dbReference>
<organism evidence="2 3">
    <name type="scientific">Spartinivicinus marinus</name>
    <dbReference type="NCBI Taxonomy" id="2994442"/>
    <lineage>
        <taxon>Bacteria</taxon>
        <taxon>Pseudomonadati</taxon>
        <taxon>Pseudomonadota</taxon>
        <taxon>Gammaproteobacteria</taxon>
        <taxon>Oceanospirillales</taxon>
        <taxon>Zooshikellaceae</taxon>
        <taxon>Spartinivicinus</taxon>
    </lineage>
</organism>
<dbReference type="PANTHER" id="PTHR12461">
    <property type="entry name" value="HYPOXIA-INDUCIBLE FACTOR 1 ALPHA INHIBITOR-RELATED"/>
    <property type="match status" value="1"/>
</dbReference>
<dbReference type="SUPFAM" id="SSF51197">
    <property type="entry name" value="Clavaminate synthase-like"/>
    <property type="match status" value="1"/>
</dbReference>
<dbReference type="Gene3D" id="2.60.120.650">
    <property type="entry name" value="Cupin"/>
    <property type="match status" value="1"/>
</dbReference>
<dbReference type="Proteomes" id="UP000569732">
    <property type="component" value="Unassembled WGS sequence"/>
</dbReference>
<evidence type="ECO:0000313" key="2">
    <source>
        <dbReference type="EMBL" id="NYZ67216.1"/>
    </source>
</evidence>
<dbReference type="SMART" id="SM00558">
    <property type="entry name" value="JmjC"/>
    <property type="match status" value="1"/>
</dbReference>
<dbReference type="InterPro" id="IPR003347">
    <property type="entry name" value="JmjC_dom"/>
</dbReference>
<name>A0A853IHZ5_9GAMM</name>
<comment type="caution">
    <text evidence="2">The sequence shown here is derived from an EMBL/GenBank/DDBJ whole genome shotgun (WGS) entry which is preliminary data.</text>
</comment>
<dbReference type="AlphaFoldDB" id="A0A853IHZ5"/>
<reference evidence="2 3" key="1">
    <citation type="submission" date="2020-07" db="EMBL/GenBank/DDBJ databases">
        <title>Endozoicomonas sp. nov., isolated from sediment.</title>
        <authorList>
            <person name="Gu T."/>
        </authorList>
    </citation>
    <scope>NUCLEOTIDE SEQUENCE [LARGE SCALE GENOMIC DNA]</scope>
    <source>
        <strain evidence="2 3">SM1973</strain>
    </source>
</reference>
<dbReference type="RefSeq" id="WP_180569240.1">
    <property type="nucleotide sequence ID" value="NZ_JACCKB010000022.1"/>
</dbReference>
<evidence type="ECO:0000259" key="1">
    <source>
        <dbReference type="PROSITE" id="PS51184"/>
    </source>
</evidence>
<gene>
    <name evidence="2" type="ORF">H0A36_14455</name>
</gene>
<keyword evidence="3" id="KW-1185">Reference proteome</keyword>
<sequence>MLRVSELNIKGSKLKPIDSIKNISVSAFNRDYVAQNRPLLIKGGIAYWDALSLWDNEYLNRNAGHNVVDVETSRDQFEGNLFDDAEKVWMPFSRFLERLTLSEGETDYFVGSWLFPTLVADAPDIPTFKAFSMPIKRGMIMSRGGNRIALHYDWYQNMLCQVAGYKRLVLIDVTDTPFLYPLNSPVNYSPVNIQNVDWSAYPEFCHATLFHADIEPGDVLYIPTLWWHAVESVDRNIMISQSFYDTDSDLLFILKKMLALGRLNLTKKQMNDLCTVLESGLNEKETIRAVRRQVNSQSLDDVKRLFAHRQLMFKK</sequence>
<feature type="domain" description="JmjC" evidence="1">
    <location>
        <begin position="99"/>
        <end position="260"/>
    </location>
</feature>